<organism evidence="5 6">
    <name type="scientific">Hymenobacter gummosus</name>
    <dbReference type="NCBI Taxonomy" id="1776032"/>
    <lineage>
        <taxon>Bacteria</taxon>
        <taxon>Pseudomonadati</taxon>
        <taxon>Bacteroidota</taxon>
        <taxon>Cytophagia</taxon>
        <taxon>Cytophagales</taxon>
        <taxon>Hymenobacteraceae</taxon>
        <taxon>Hymenobacter</taxon>
    </lineage>
</organism>
<feature type="modified residue" description="N6-(pyridoxal phosphate)lysine" evidence="3">
    <location>
        <position position="239"/>
    </location>
</feature>
<evidence type="ECO:0000256" key="1">
    <source>
        <dbReference type="ARBA" id="ARBA00001933"/>
    </source>
</evidence>
<dbReference type="Gene3D" id="3.90.1150.10">
    <property type="entry name" value="Aspartate Aminotransferase, domain 1"/>
    <property type="match status" value="1"/>
</dbReference>
<dbReference type="SUPFAM" id="SSF53383">
    <property type="entry name" value="PLP-dependent transferases"/>
    <property type="match status" value="1"/>
</dbReference>
<dbReference type="Gene3D" id="3.40.640.10">
    <property type="entry name" value="Type I PLP-dependent aspartate aminotransferase-like (Major domain)"/>
    <property type="match status" value="1"/>
</dbReference>
<dbReference type="Pfam" id="PF01053">
    <property type="entry name" value="Cys_Met_Meta_PP"/>
    <property type="match status" value="1"/>
</dbReference>
<dbReference type="FunFam" id="3.40.640.10:FF:000046">
    <property type="entry name" value="Cystathionine gamma-lyase"/>
    <property type="match status" value="1"/>
</dbReference>
<dbReference type="InterPro" id="IPR054542">
    <property type="entry name" value="Cys_met_metab_PP"/>
</dbReference>
<dbReference type="PANTHER" id="PTHR11808:SF86">
    <property type="entry name" value="METHIONINE GAMMA-LYASE"/>
    <property type="match status" value="1"/>
</dbReference>
<sequence>MKVKQLRNQAELNGRALRPESLMMSYGFRPEWSENAIKCPIFQTSTFVFSKAEEGKAFFELAYGLRQPEPGEEMGLIYSRLNNPSLEILEDRLTLWDGAEDAAAFASGMAAISTTLLALLRPGDVVLHSEPVYGGTDFFLKNVLPRYGITAEGFSPTLPAPELLACAAALGPKLAMIYVETPANPTNHLVDLDACAAAARRAGSAERPCRVVVDNTFLGPVFQHPLKHGADLVLYSATKFLGGHSDLIAGAALGSKALMKEVRAMRTFMGTMCDPNTGWMLMRSLETLKLRMERAAASARLIADWLRQHPQVTCTYYLGHLEHDAAQYDIYRRQCLSPGSMISFDIRGGEADAFAFLNRLQLIKLAVSLGGTESLAEHPATMTHSDIEPATQRDMGITSSMIRLSIGVEDPHDLMADLDQAFAGVEVPAEAQAQYDAVI</sequence>
<evidence type="ECO:0000313" key="6">
    <source>
        <dbReference type="Proteomes" id="UP000282184"/>
    </source>
</evidence>
<dbReference type="RefSeq" id="WP_126692886.1">
    <property type="nucleotide sequence ID" value="NZ_RXOF01000004.1"/>
</dbReference>
<dbReference type="InterPro" id="IPR000277">
    <property type="entry name" value="Cys/Met-Metab_PyrdxlP-dep_enz"/>
</dbReference>
<dbReference type="GO" id="GO:0005737">
    <property type="term" value="C:cytoplasm"/>
    <property type="evidence" value="ECO:0007669"/>
    <property type="project" value="TreeGrafter"/>
</dbReference>
<comment type="caution">
    <text evidence="5">The sequence shown here is derived from an EMBL/GenBank/DDBJ whole genome shotgun (WGS) entry which is preliminary data.</text>
</comment>
<comment type="cofactor">
    <cofactor evidence="1 4">
        <name>pyridoxal 5'-phosphate</name>
        <dbReference type="ChEBI" id="CHEBI:597326"/>
    </cofactor>
</comment>
<dbReference type="CDD" id="cd00614">
    <property type="entry name" value="CGS_like"/>
    <property type="match status" value="1"/>
</dbReference>
<evidence type="ECO:0000313" key="5">
    <source>
        <dbReference type="EMBL" id="RTQ50821.1"/>
    </source>
</evidence>
<dbReference type="GO" id="GO:0016846">
    <property type="term" value="F:carbon-sulfur lyase activity"/>
    <property type="evidence" value="ECO:0007669"/>
    <property type="project" value="TreeGrafter"/>
</dbReference>
<dbReference type="InterPro" id="IPR015421">
    <property type="entry name" value="PyrdxlP-dep_Trfase_major"/>
</dbReference>
<dbReference type="PIRSF" id="PIRSF001434">
    <property type="entry name" value="CGS"/>
    <property type="match status" value="1"/>
</dbReference>
<name>A0A3S0HAC9_9BACT</name>
<reference evidence="5 6" key="1">
    <citation type="submission" date="2018-12" db="EMBL/GenBank/DDBJ databases">
        <title>Hymenobacter gummosus sp. nov., isolated from a spring.</title>
        <authorList>
            <person name="Nie L."/>
        </authorList>
    </citation>
    <scope>NUCLEOTIDE SEQUENCE [LARGE SCALE GENOMIC DNA]</scope>
    <source>
        <strain evidence="5 6">KCTC 52166</strain>
    </source>
</reference>
<dbReference type="PROSITE" id="PS00868">
    <property type="entry name" value="CYS_MET_METAB_PP"/>
    <property type="match status" value="1"/>
</dbReference>
<dbReference type="Proteomes" id="UP000282184">
    <property type="component" value="Unassembled WGS sequence"/>
</dbReference>
<dbReference type="OrthoDB" id="634606at2"/>
<protein>
    <submittedName>
        <fullName evidence="5">Cystathionine gamma-synthase family protein</fullName>
    </submittedName>
</protein>
<keyword evidence="6" id="KW-1185">Reference proteome</keyword>
<dbReference type="AlphaFoldDB" id="A0A3S0HAC9"/>
<dbReference type="GO" id="GO:0030170">
    <property type="term" value="F:pyridoxal phosphate binding"/>
    <property type="evidence" value="ECO:0007669"/>
    <property type="project" value="InterPro"/>
</dbReference>
<gene>
    <name evidence="5" type="ORF">EJV47_09375</name>
</gene>
<evidence type="ECO:0000256" key="4">
    <source>
        <dbReference type="RuleBase" id="RU362118"/>
    </source>
</evidence>
<keyword evidence="2 3" id="KW-0663">Pyridoxal phosphate</keyword>
<dbReference type="InterPro" id="IPR015422">
    <property type="entry name" value="PyrdxlP-dep_Trfase_small"/>
</dbReference>
<accession>A0A3S0HAC9</accession>
<dbReference type="InterPro" id="IPR015424">
    <property type="entry name" value="PyrdxlP-dep_Trfase"/>
</dbReference>
<dbReference type="PANTHER" id="PTHR11808">
    <property type="entry name" value="TRANS-SULFURATION ENZYME FAMILY MEMBER"/>
    <property type="match status" value="1"/>
</dbReference>
<proteinExistence type="inferred from homology"/>
<evidence type="ECO:0000256" key="3">
    <source>
        <dbReference type="PIRSR" id="PIRSR001434-2"/>
    </source>
</evidence>
<evidence type="ECO:0000256" key="2">
    <source>
        <dbReference type="ARBA" id="ARBA00022898"/>
    </source>
</evidence>
<comment type="similarity">
    <text evidence="4">Belongs to the trans-sulfuration enzymes family.</text>
</comment>
<dbReference type="EMBL" id="RXOF01000004">
    <property type="protein sequence ID" value="RTQ50821.1"/>
    <property type="molecule type" value="Genomic_DNA"/>
</dbReference>
<dbReference type="NCBIfam" id="NF005455">
    <property type="entry name" value="PRK07049.1"/>
    <property type="match status" value="1"/>
</dbReference>
<dbReference type="GO" id="GO:0019346">
    <property type="term" value="P:transsulfuration"/>
    <property type="evidence" value="ECO:0007669"/>
    <property type="project" value="InterPro"/>
</dbReference>